<dbReference type="InterPro" id="IPR046341">
    <property type="entry name" value="SET_dom_sf"/>
</dbReference>
<evidence type="ECO:0000313" key="2">
    <source>
        <dbReference type="EMBL" id="KAJ4400300.1"/>
    </source>
</evidence>
<dbReference type="InterPro" id="IPR001214">
    <property type="entry name" value="SET_dom"/>
</dbReference>
<accession>A0A9W8Z8B0</accession>
<dbReference type="AlphaFoldDB" id="A0A9W8Z8B0"/>
<feature type="domain" description="SET" evidence="1">
    <location>
        <begin position="73"/>
        <end position="203"/>
    </location>
</feature>
<evidence type="ECO:0000259" key="1">
    <source>
        <dbReference type="PROSITE" id="PS50280"/>
    </source>
</evidence>
<organism evidence="2 3">
    <name type="scientific">Didymella pomorum</name>
    <dbReference type="NCBI Taxonomy" id="749634"/>
    <lineage>
        <taxon>Eukaryota</taxon>
        <taxon>Fungi</taxon>
        <taxon>Dikarya</taxon>
        <taxon>Ascomycota</taxon>
        <taxon>Pezizomycotina</taxon>
        <taxon>Dothideomycetes</taxon>
        <taxon>Pleosporomycetidae</taxon>
        <taxon>Pleosporales</taxon>
        <taxon>Pleosporineae</taxon>
        <taxon>Didymellaceae</taxon>
        <taxon>Didymella</taxon>
    </lineage>
</organism>
<dbReference type="PANTHER" id="PTHR47250:SF1">
    <property type="entry name" value="SET DOMAIN-CONTAINING PROTEIN"/>
    <property type="match status" value="1"/>
</dbReference>
<dbReference type="PANTHER" id="PTHR47250">
    <property type="entry name" value="HISTONE-LYSINE N-METHYLTRANSFERASE SET-6"/>
    <property type="match status" value="1"/>
</dbReference>
<evidence type="ECO:0000313" key="3">
    <source>
        <dbReference type="Proteomes" id="UP001140510"/>
    </source>
</evidence>
<reference evidence="2" key="1">
    <citation type="submission" date="2022-10" db="EMBL/GenBank/DDBJ databases">
        <title>Tapping the CABI collections for fungal endophytes: first genome assemblies for Collariella, Neodidymelliopsis, Ascochyta clinopodiicola, Didymella pomorum, Didymosphaeria variabile, Neocosmospora piperis and Neocucurbitaria cava.</title>
        <authorList>
            <person name="Hill R."/>
        </authorList>
    </citation>
    <scope>NUCLEOTIDE SEQUENCE</scope>
    <source>
        <strain evidence="2">IMI 355091</strain>
    </source>
</reference>
<sequence length="252" mass="28223">MFNPAHFARYEYPATWSASRLWPPRTIEDLLCAPDEHDWPCVGDQYLPANTCKDSQCKHTLNDWATATKDWETYFELRETADGGIGVFAKQAFKELDILGWYAGDVTAYGVGTGVYALSLTIGECTSPETINWKSCDLRFHVEPCATHFEEEVTIDAQVRGNWTRFISHSCIPNTIFATRSVGQMRMIFKDIAVGEEVTIHYGQSYFGVRTCHCGTPNCLEVAKAMKKALWEAEADVDESLESIIAGLRLGG</sequence>
<dbReference type="OrthoDB" id="308383at2759"/>
<protein>
    <recommendedName>
        <fullName evidence="1">SET domain-containing protein</fullName>
    </recommendedName>
</protein>
<dbReference type="Pfam" id="PF00856">
    <property type="entry name" value="SET"/>
    <property type="match status" value="1"/>
</dbReference>
<dbReference type="EMBL" id="JAPEVA010000091">
    <property type="protein sequence ID" value="KAJ4400300.1"/>
    <property type="molecule type" value="Genomic_DNA"/>
</dbReference>
<dbReference type="SMART" id="SM00317">
    <property type="entry name" value="SET"/>
    <property type="match status" value="1"/>
</dbReference>
<comment type="caution">
    <text evidence="2">The sequence shown here is derived from an EMBL/GenBank/DDBJ whole genome shotgun (WGS) entry which is preliminary data.</text>
</comment>
<dbReference type="Gene3D" id="2.170.270.10">
    <property type="entry name" value="SET domain"/>
    <property type="match status" value="1"/>
</dbReference>
<proteinExistence type="predicted"/>
<name>A0A9W8Z8B0_9PLEO</name>
<dbReference type="Proteomes" id="UP001140510">
    <property type="component" value="Unassembled WGS sequence"/>
</dbReference>
<gene>
    <name evidence="2" type="ORF">N0V91_008759</name>
</gene>
<dbReference type="SUPFAM" id="SSF82199">
    <property type="entry name" value="SET domain"/>
    <property type="match status" value="1"/>
</dbReference>
<dbReference type="PROSITE" id="PS50280">
    <property type="entry name" value="SET"/>
    <property type="match status" value="1"/>
</dbReference>
<dbReference type="InterPro" id="IPR053105">
    <property type="entry name" value="Class_V-like_SAM-MTase"/>
</dbReference>
<keyword evidence="3" id="KW-1185">Reference proteome</keyword>